<dbReference type="AlphaFoldDB" id="A0A183PDI7"/>
<evidence type="ECO:0000313" key="3">
    <source>
        <dbReference type="Proteomes" id="UP000269396"/>
    </source>
</evidence>
<name>A0A183PDI7_9TREM</name>
<feature type="compositionally biased region" description="Polar residues" evidence="1">
    <location>
        <begin position="67"/>
        <end position="79"/>
    </location>
</feature>
<reference evidence="2 3" key="1">
    <citation type="submission" date="2018-11" db="EMBL/GenBank/DDBJ databases">
        <authorList>
            <consortium name="Pathogen Informatics"/>
        </authorList>
    </citation>
    <scope>NUCLEOTIDE SEQUENCE [LARGE SCALE GENOMIC DNA]</scope>
    <source>
        <strain>Denwood</strain>
        <strain evidence="3">Zambia</strain>
    </source>
</reference>
<feature type="compositionally biased region" description="Polar residues" evidence="1">
    <location>
        <begin position="38"/>
        <end position="52"/>
    </location>
</feature>
<sequence>MSSLRHIGLHSSVDLPGQQHSTSSRHMGRSTPALQRPAESSTCDFRQGSSRPITPLRRQHPPKPTPLRQNTPPNVTPPHQTAPLAIQRQALNSDHRTAPFLSSDCQRHRM</sequence>
<dbReference type="Proteomes" id="UP000269396">
    <property type="component" value="Unassembled WGS sequence"/>
</dbReference>
<evidence type="ECO:0000313" key="2">
    <source>
        <dbReference type="EMBL" id="VDP60894.1"/>
    </source>
</evidence>
<proteinExistence type="predicted"/>
<protein>
    <submittedName>
        <fullName evidence="2">Uncharacterized protein</fullName>
    </submittedName>
</protein>
<organism evidence="2 3">
    <name type="scientific">Schistosoma mattheei</name>
    <dbReference type="NCBI Taxonomy" id="31246"/>
    <lineage>
        <taxon>Eukaryota</taxon>
        <taxon>Metazoa</taxon>
        <taxon>Spiralia</taxon>
        <taxon>Lophotrochozoa</taxon>
        <taxon>Platyhelminthes</taxon>
        <taxon>Trematoda</taxon>
        <taxon>Digenea</taxon>
        <taxon>Strigeidida</taxon>
        <taxon>Schistosomatoidea</taxon>
        <taxon>Schistosomatidae</taxon>
        <taxon>Schistosoma</taxon>
    </lineage>
</organism>
<evidence type="ECO:0000256" key="1">
    <source>
        <dbReference type="SAM" id="MobiDB-lite"/>
    </source>
</evidence>
<dbReference type="EMBL" id="UZAL01032432">
    <property type="protein sequence ID" value="VDP60894.1"/>
    <property type="molecule type" value="Genomic_DNA"/>
</dbReference>
<gene>
    <name evidence="2" type="ORF">SMTD_LOCUS12423</name>
</gene>
<feature type="region of interest" description="Disordered" evidence="1">
    <location>
        <begin position="1"/>
        <end position="82"/>
    </location>
</feature>
<keyword evidence="3" id="KW-1185">Reference proteome</keyword>
<accession>A0A183PDI7</accession>